<protein>
    <recommendedName>
        <fullName evidence="2">Packaging ATPase</fullName>
    </recommendedName>
</protein>
<name>A0A5J6VJ15_9VIRU</name>
<dbReference type="SUPFAM" id="SSF52540">
    <property type="entry name" value="P-loop containing nucleoside triphosphate hydrolases"/>
    <property type="match status" value="1"/>
</dbReference>
<sequence length="279" mass="33041">MEKQTISLTKFTLDDLVDHSAITMIAKRASGKSFIVRELCYHLQKRMPNVIVIAPTDKLNGFFDTFIPSCFIHYEYEPEILENLFSRQEMLIEKNKQRKKDGKKLIDTRCLLIMDDCLASKGSWAKDGNILNLMQNGRHYHITYILTMQYALGITPELRSNFDFVYLLGEDFINNRKKLYEHYAGMFPSFDIFQQVFSEVTDNYGCMILNNRRKSRHLHEKVFWYRAQDPGDFMMGSNSLQKFNNKYYNPEWNKKKPIFDINKYINKKRNINVGVEMKD</sequence>
<dbReference type="InterPro" id="IPR027417">
    <property type="entry name" value="P-loop_NTPase"/>
</dbReference>
<organism evidence="1">
    <name type="scientific">Megaviridae environmental sample</name>
    <dbReference type="NCBI Taxonomy" id="1737588"/>
    <lineage>
        <taxon>Viruses</taxon>
        <taxon>Varidnaviria</taxon>
        <taxon>Bamfordvirae</taxon>
        <taxon>Nucleocytoviricota</taxon>
        <taxon>Megaviricetes</taxon>
        <taxon>Imitervirales</taxon>
        <taxon>Mimiviridae</taxon>
        <taxon>environmental samples</taxon>
    </lineage>
</organism>
<dbReference type="Pfam" id="PF04665">
    <property type="entry name" value="Pox_A32"/>
    <property type="match status" value="1"/>
</dbReference>
<dbReference type="EMBL" id="MN448270">
    <property type="protein sequence ID" value="QFG73779.1"/>
    <property type="molecule type" value="Genomic_DNA"/>
</dbReference>
<proteinExistence type="predicted"/>
<evidence type="ECO:0008006" key="2">
    <source>
        <dbReference type="Google" id="ProtNLM"/>
    </source>
</evidence>
<dbReference type="Gene3D" id="3.40.50.300">
    <property type="entry name" value="P-loop containing nucleotide triphosphate hydrolases"/>
    <property type="match status" value="1"/>
</dbReference>
<dbReference type="InterPro" id="IPR006758">
    <property type="entry name" value="A32L"/>
</dbReference>
<accession>A0A5J6VJ15</accession>
<reference evidence="1" key="1">
    <citation type="journal article" date="2019" name="Philos. Trans. R. Soc. Lond., B, Biol. Sci.">
        <title>Targeted metagenomic recovery of four divergent viruses reveals shared and distinctive characteristics of giant viruses of marine eukaryotes.</title>
        <authorList>
            <person name="Needham D.M."/>
            <person name="Poirier C."/>
            <person name="Hehenberger E."/>
            <person name="Jimenez V."/>
            <person name="Swalwell J.E."/>
            <person name="Santoro A.E."/>
            <person name="Worden A.Z."/>
        </authorList>
    </citation>
    <scope>NUCLEOTIDE SEQUENCE</scope>
    <source>
        <strain evidence="1">OPacV-662</strain>
    </source>
</reference>
<evidence type="ECO:0000313" key="1">
    <source>
        <dbReference type="EMBL" id="QFG73779.1"/>
    </source>
</evidence>